<dbReference type="EMBL" id="LAZR01037451">
    <property type="protein sequence ID" value="KKL22174.1"/>
    <property type="molecule type" value="Genomic_DNA"/>
</dbReference>
<organism evidence="1">
    <name type="scientific">marine sediment metagenome</name>
    <dbReference type="NCBI Taxonomy" id="412755"/>
    <lineage>
        <taxon>unclassified sequences</taxon>
        <taxon>metagenomes</taxon>
        <taxon>ecological metagenomes</taxon>
    </lineage>
</organism>
<proteinExistence type="predicted"/>
<gene>
    <name evidence="1" type="ORF">LCGC14_2438100</name>
</gene>
<accession>A0A0F9BJU0</accession>
<dbReference type="AlphaFoldDB" id="A0A0F9BJU0"/>
<sequence>MSEFSYGISKFVPFGDAEVCE</sequence>
<evidence type="ECO:0000313" key="1">
    <source>
        <dbReference type="EMBL" id="KKL22174.1"/>
    </source>
</evidence>
<feature type="non-terminal residue" evidence="1">
    <location>
        <position position="21"/>
    </location>
</feature>
<comment type="caution">
    <text evidence="1">The sequence shown here is derived from an EMBL/GenBank/DDBJ whole genome shotgun (WGS) entry which is preliminary data.</text>
</comment>
<protein>
    <submittedName>
        <fullName evidence="1">Uncharacterized protein</fullName>
    </submittedName>
</protein>
<reference evidence="1" key="1">
    <citation type="journal article" date="2015" name="Nature">
        <title>Complex archaea that bridge the gap between prokaryotes and eukaryotes.</title>
        <authorList>
            <person name="Spang A."/>
            <person name="Saw J.H."/>
            <person name="Jorgensen S.L."/>
            <person name="Zaremba-Niedzwiedzka K."/>
            <person name="Martijn J."/>
            <person name="Lind A.E."/>
            <person name="van Eijk R."/>
            <person name="Schleper C."/>
            <person name="Guy L."/>
            <person name="Ettema T.J."/>
        </authorList>
    </citation>
    <scope>NUCLEOTIDE SEQUENCE</scope>
</reference>
<name>A0A0F9BJU0_9ZZZZ</name>